<dbReference type="Pfam" id="PF01408">
    <property type="entry name" value="GFO_IDH_MocA"/>
    <property type="match status" value="1"/>
</dbReference>
<name>A0A2V1GWB8_9GAMM</name>
<dbReference type="Proteomes" id="UP000244906">
    <property type="component" value="Unassembled WGS sequence"/>
</dbReference>
<dbReference type="Gene3D" id="3.30.360.10">
    <property type="entry name" value="Dihydrodipicolinate Reductase, domain 2"/>
    <property type="match status" value="1"/>
</dbReference>
<keyword evidence="6" id="KW-1185">Reference proteome</keyword>
<dbReference type="InterPro" id="IPR050984">
    <property type="entry name" value="Gfo/Idh/MocA_domain"/>
</dbReference>
<dbReference type="Gene3D" id="3.40.50.720">
    <property type="entry name" value="NAD(P)-binding Rossmann-like Domain"/>
    <property type="match status" value="1"/>
</dbReference>
<dbReference type="InterPro" id="IPR000683">
    <property type="entry name" value="Gfo/Idh/MocA-like_OxRdtase_N"/>
</dbReference>
<reference evidence="5 6" key="1">
    <citation type="submission" date="2018-04" db="EMBL/GenBank/DDBJ databases">
        <title>Thalassorhabdus spongiae gen. nov., sp. nov., isolated from a marine sponge in South-West Iceland.</title>
        <authorList>
            <person name="Knobloch S."/>
            <person name="Daussin A."/>
            <person name="Johannsson R."/>
            <person name="Marteinsson V.T."/>
        </authorList>
    </citation>
    <scope>NUCLEOTIDE SEQUENCE [LARGE SCALE GENOMIC DNA]</scope>
    <source>
        <strain evidence="5 6">Hp12</strain>
    </source>
</reference>
<keyword evidence="2" id="KW-0560">Oxidoreductase</keyword>
<dbReference type="InterPro" id="IPR036291">
    <property type="entry name" value="NAD(P)-bd_dom_sf"/>
</dbReference>
<sequence length="330" mass="36780">MRWGILGTSFISDTVAQAIVNDLGSSIQAVAGRRQQAVDQFRDKFPVVTGYTDFQALINDPEVDLVYVGLPNHLHHQYIIAALEADKHVLSEKSLSIDIDKTQQIVDAVKKSTNFFIEGLMYLHHPLVYQLQQLIQDKTIGELKSISGSYCADIAKFVNPDSKGAIYNLGCYPISLMHLMIKTAFPENAFENYQLAAQGSISEKDHNICDASLSLKLSNGLTARIHTAETYGMAHQFTLVGDKGTINLLSNPWLPEAKDNQIELKLYDQPTQLIELDAEGDAFLYQTRQVRQAIEQGRQFLPDSCPTIDDSQQIMRLLTDWESAARASCG</sequence>
<dbReference type="GO" id="GO:0000166">
    <property type="term" value="F:nucleotide binding"/>
    <property type="evidence" value="ECO:0007669"/>
    <property type="project" value="InterPro"/>
</dbReference>
<evidence type="ECO:0000313" key="6">
    <source>
        <dbReference type="Proteomes" id="UP000244906"/>
    </source>
</evidence>
<dbReference type="Pfam" id="PF22725">
    <property type="entry name" value="GFO_IDH_MocA_C3"/>
    <property type="match status" value="1"/>
</dbReference>
<comment type="similarity">
    <text evidence="1">Belongs to the Gfo/Idh/MocA family.</text>
</comment>
<protein>
    <submittedName>
        <fullName evidence="5">Gfo/Idh/MocA family oxidoreductase</fullName>
    </submittedName>
</protein>
<accession>A0A2V1GWB8</accession>
<gene>
    <name evidence="5" type="ORF">DC094_08520</name>
</gene>
<organism evidence="5 6">
    <name type="scientific">Pelagibaculum spongiae</name>
    <dbReference type="NCBI Taxonomy" id="2080658"/>
    <lineage>
        <taxon>Bacteria</taxon>
        <taxon>Pseudomonadati</taxon>
        <taxon>Pseudomonadota</taxon>
        <taxon>Gammaproteobacteria</taxon>
        <taxon>Oceanospirillales</taxon>
        <taxon>Pelagibaculum</taxon>
    </lineage>
</organism>
<dbReference type="GO" id="GO:0016491">
    <property type="term" value="F:oxidoreductase activity"/>
    <property type="evidence" value="ECO:0007669"/>
    <property type="project" value="UniProtKB-KW"/>
</dbReference>
<evidence type="ECO:0000259" key="3">
    <source>
        <dbReference type="Pfam" id="PF01408"/>
    </source>
</evidence>
<dbReference type="PANTHER" id="PTHR22604:SF105">
    <property type="entry name" value="TRANS-1,2-DIHYDROBENZENE-1,2-DIOL DEHYDROGENASE"/>
    <property type="match status" value="1"/>
</dbReference>
<dbReference type="InterPro" id="IPR055170">
    <property type="entry name" value="GFO_IDH_MocA-like_dom"/>
</dbReference>
<dbReference type="SUPFAM" id="SSF55347">
    <property type="entry name" value="Glyceraldehyde-3-phosphate dehydrogenase-like, C-terminal domain"/>
    <property type="match status" value="1"/>
</dbReference>
<evidence type="ECO:0000256" key="1">
    <source>
        <dbReference type="ARBA" id="ARBA00010928"/>
    </source>
</evidence>
<evidence type="ECO:0000313" key="5">
    <source>
        <dbReference type="EMBL" id="PVZ70705.1"/>
    </source>
</evidence>
<feature type="domain" description="Gfo/Idh/MocA-like oxidoreductase N-terminal" evidence="3">
    <location>
        <begin position="1"/>
        <end position="116"/>
    </location>
</feature>
<dbReference type="EMBL" id="QDDL01000002">
    <property type="protein sequence ID" value="PVZ70705.1"/>
    <property type="molecule type" value="Genomic_DNA"/>
</dbReference>
<evidence type="ECO:0000256" key="2">
    <source>
        <dbReference type="ARBA" id="ARBA00023002"/>
    </source>
</evidence>
<feature type="domain" description="GFO/IDH/MocA-like oxidoreductase" evidence="4">
    <location>
        <begin position="130"/>
        <end position="246"/>
    </location>
</feature>
<comment type="caution">
    <text evidence="5">The sequence shown here is derived from an EMBL/GenBank/DDBJ whole genome shotgun (WGS) entry which is preliminary data.</text>
</comment>
<dbReference type="OrthoDB" id="9774191at2"/>
<dbReference type="SUPFAM" id="SSF51735">
    <property type="entry name" value="NAD(P)-binding Rossmann-fold domains"/>
    <property type="match status" value="1"/>
</dbReference>
<proteinExistence type="inferred from homology"/>
<evidence type="ECO:0000259" key="4">
    <source>
        <dbReference type="Pfam" id="PF22725"/>
    </source>
</evidence>
<dbReference type="AlphaFoldDB" id="A0A2V1GWB8"/>
<dbReference type="PANTHER" id="PTHR22604">
    <property type="entry name" value="OXIDOREDUCTASES"/>
    <property type="match status" value="1"/>
</dbReference>